<sequence length="576" mass="63963">MSRAEYMFVNFGCALKTPVYLQLFSAFEAVRRGSVKGDIATRIKPPITTKRKAMNWRAVFSSCCVCLWDFQRRPYYFIGGKCVGRFNACPLSSFASTPDRKESGPLSVVSRAGPPVQSGTRWPRATITCPFYTLVSDLVWGCRRNIVTPESNPFSPRIRDHRVLPSTEVENTLIARTPAVHSSNMASLASKVASEGCEEIWSALNVAGCVGRVSAESLIEARYGRQNCTPVQCFERRGDERVDAYMGRAQFLQPGGHLNIEVLRAVEGEARTEPNLLLRSIIELYSVSNRTGLSGYGNSDCFGNNPNIVEVVLLEWGEYGAAAEWNCGEKGDPRENPPISGIVRHDSHVWKSGCDLIEDPVRQAGWRVVRLPTEPPAGWRVVRLPTEPPAGWRVVRLPTESPAGWRVVRLPTEPPAGWRVVRLPTEPPAGWRVVRLPTEPPAGWRVVRLPTEPPAGWRVVRLPTEPPAGWRVVRLPTEPPAGWRAVRLPTEPPAGWRAVRLPTEPPAGWRAVRLPTEPPRLVWPPVKKRRSAMFLAYGVASVQSHALCHDGQRARVPQADQNANGGGCKLRVERTH</sequence>
<accession>A0ABQ9H200</accession>
<dbReference type="EMBL" id="JARBHB010000007">
    <property type="protein sequence ID" value="KAJ8878338.1"/>
    <property type="molecule type" value="Genomic_DNA"/>
</dbReference>
<reference evidence="1 2" key="1">
    <citation type="submission" date="2023-02" db="EMBL/GenBank/DDBJ databases">
        <title>LHISI_Scaffold_Assembly.</title>
        <authorList>
            <person name="Stuart O.P."/>
            <person name="Cleave R."/>
            <person name="Magrath M.J.L."/>
            <person name="Mikheyev A.S."/>
        </authorList>
    </citation>
    <scope>NUCLEOTIDE SEQUENCE [LARGE SCALE GENOMIC DNA]</scope>
    <source>
        <strain evidence="1">Daus_M_001</strain>
        <tissue evidence="1">Leg muscle</tissue>
    </source>
</reference>
<comment type="caution">
    <text evidence="1">The sequence shown here is derived from an EMBL/GenBank/DDBJ whole genome shotgun (WGS) entry which is preliminary data.</text>
</comment>
<name>A0ABQ9H200_9NEOP</name>
<dbReference type="Proteomes" id="UP001159363">
    <property type="component" value="Chromosome 6"/>
</dbReference>
<keyword evidence="2" id="KW-1185">Reference proteome</keyword>
<proteinExistence type="predicted"/>
<protein>
    <submittedName>
        <fullName evidence="1">Uncharacterized protein</fullName>
    </submittedName>
</protein>
<gene>
    <name evidence="1" type="ORF">PR048_018915</name>
</gene>
<evidence type="ECO:0000313" key="1">
    <source>
        <dbReference type="EMBL" id="KAJ8878338.1"/>
    </source>
</evidence>
<organism evidence="1 2">
    <name type="scientific">Dryococelus australis</name>
    <dbReference type="NCBI Taxonomy" id="614101"/>
    <lineage>
        <taxon>Eukaryota</taxon>
        <taxon>Metazoa</taxon>
        <taxon>Ecdysozoa</taxon>
        <taxon>Arthropoda</taxon>
        <taxon>Hexapoda</taxon>
        <taxon>Insecta</taxon>
        <taxon>Pterygota</taxon>
        <taxon>Neoptera</taxon>
        <taxon>Polyneoptera</taxon>
        <taxon>Phasmatodea</taxon>
        <taxon>Verophasmatodea</taxon>
        <taxon>Anareolatae</taxon>
        <taxon>Phasmatidae</taxon>
        <taxon>Eurycanthinae</taxon>
        <taxon>Dryococelus</taxon>
    </lineage>
</organism>
<evidence type="ECO:0000313" key="2">
    <source>
        <dbReference type="Proteomes" id="UP001159363"/>
    </source>
</evidence>